<dbReference type="Proteomes" id="UP000186917">
    <property type="component" value="Unassembled WGS sequence"/>
</dbReference>
<keyword evidence="1" id="KW-0732">Signal</keyword>
<dbReference type="PROSITE" id="PS51257">
    <property type="entry name" value="PROKAR_LIPOPROTEIN"/>
    <property type="match status" value="1"/>
</dbReference>
<organism evidence="2 3">
    <name type="scientific">Filimonas lacunae</name>
    <dbReference type="NCBI Taxonomy" id="477680"/>
    <lineage>
        <taxon>Bacteria</taxon>
        <taxon>Pseudomonadati</taxon>
        <taxon>Bacteroidota</taxon>
        <taxon>Chitinophagia</taxon>
        <taxon>Chitinophagales</taxon>
        <taxon>Chitinophagaceae</taxon>
        <taxon>Filimonas</taxon>
    </lineage>
</organism>
<sequence>MNIKSNRSVLWLMVFFLGIGCKKEHAAITMPAEPQIQKGYLSSVTYKRLLKMGVRYDSNYISLDTLGRYVRVLVWRSIIDSLSSITYREQSVDPIARRVYQLGFHEYREIESGVIMPFFDFSWNDIKLVIRVYTNSMGTIFDFEYSPRDASLFF</sequence>
<evidence type="ECO:0000313" key="3">
    <source>
        <dbReference type="Proteomes" id="UP000186917"/>
    </source>
</evidence>
<feature type="signal peptide" evidence="1">
    <location>
        <begin position="1"/>
        <end position="26"/>
    </location>
</feature>
<feature type="chain" id="PRO_5012003728" evidence="1">
    <location>
        <begin position="27"/>
        <end position="154"/>
    </location>
</feature>
<keyword evidence="3" id="KW-1185">Reference proteome</keyword>
<evidence type="ECO:0000313" key="2">
    <source>
        <dbReference type="EMBL" id="SIT31492.1"/>
    </source>
</evidence>
<proteinExistence type="predicted"/>
<evidence type="ECO:0000256" key="1">
    <source>
        <dbReference type="SAM" id="SignalP"/>
    </source>
</evidence>
<gene>
    <name evidence="2" type="ORF">SAMN05421788_110196</name>
</gene>
<reference evidence="3" key="1">
    <citation type="submission" date="2017-01" db="EMBL/GenBank/DDBJ databases">
        <authorList>
            <person name="Varghese N."/>
            <person name="Submissions S."/>
        </authorList>
    </citation>
    <scope>NUCLEOTIDE SEQUENCE [LARGE SCALE GENOMIC DNA]</scope>
    <source>
        <strain evidence="3">DSM 21054</strain>
    </source>
</reference>
<dbReference type="RefSeq" id="WP_076381770.1">
    <property type="nucleotide sequence ID" value="NZ_AP017422.1"/>
</dbReference>
<accession>A0A1N7R8R9</accession>
<protein>
    <submittedName>
        <fullName evidence="2">Uncharacterized protein</fullName>
    </submittedName>
</protein>
<dbReference type="EMBL" id="FTOR01000010">
    <property type="protein sequence ID" value="SIT31492.1"/>
    <property type="molecule type" value="Genomic_DNA"/>
</dbReference>
<dbReference type="AlphaFoldDB" id="A0A1N7R8R9"/>
<name>A0A1N7R8R9_9BACT</name>